<accession>A0A4U0Y0X0</accession>
<feature type="signal peptide" evidence="1">
    <location>
        <begin position="1"/>
        <end position="23"/>
    </location>
</feature>
<evidence type="ECO:0000256" key="1">
    <source>
        <dbReference type="SAM" id="SignalP"/>
    </source>
</evidence>
<keyword evidence="3" id="KW-1185">Reference proteome</keyword>
<gene>
    <name evidence="2" type="ORF">B0A49_00463</name>
</gene>
<evidence type="ECO:0000313" key="2">
    <source>
        <dbReference type="EMBL" id="TKA81968.1"/>
    </source>
</evidence>
<dbReference type="EMBL" id="NAJN01000009">
    <property type="protein sequence ID" value="TKA81968.1"/>
    <property type="molecule type" value="Genomic_DNA"/>
</dbReference>
<evidence type="ECO:0000313" key="3">
    <source>
        <dbReference type="Proteomes" id="UP000308768"/>
    </source>
</evidence>
<organism evidence="2 3">
    <name type="scientific">Cryomyces minteri</name>
    <dbReference type="NCBI Taxonomy" id="331657"/>
    <lineage>
        <taxon>Eukaryota</taxon>
        <taxon>Fungi</taxon>
        <taxon>Dikarya</taxon>
        <taxon>Ascomycota</taxon>
        <taxon>Pezizomycotina</taxon>
        <taxon>Dothideomycetes</taxon>
        <taxon>Dothideomycetes incertae sedis</taxon>
        <taxon>Cryomyces</taxon>
    </lineage>
</organism>
<feature type="chain" id="PRO_5020584970" description="SnoaL-like domain-containing protein" evidence="1">
    <location>
        <begin position="24"/>
        <end position="277"/>
    </location>
</feature>
<comment type="caution">
    <text evidence="2">The sequence shown here is derived from an EMBL/GenBank/DDBJ whole genome shotgun (WGS) entry which is preliminary data.</text>
</comment>
<proteinExistence type="predicted"/>
<dbReference type="OrthoDB" id="10010954at2759"/>
<sequence length="277" mass="30159">MACSKVLHYFTILLSLAIVRVLGHIPRSYPKHAHHARNLNTIQSIYNRTVYPTNLVFLANGSASVPAGLFNENATGRITPVGNFSGFEDSVKYFFALAPAAQPPTYAAFVEAEIVEFVSECAEVAASTVYLRTQVVHPGAPDDGRYITTLKQIAFWRSDSTGAVQYYDAWIPSLNLFTAKIANATILTPAYEAATIQSLCGATQTLCTGGNMQYASTGDCVATLSARAFGEYDEIWGDNVVCRSIHILLARIRPHVSGFPYFVGAGDVIFHILVTEH</sequence>
<reference evidence="2 3" key="1">
    <citation type="submission" date="2017-03" db="EMBL/GenBank/DDBJ databases">
        <title>Genomes of endolithic fungi from Antarctica.</title>
        <authorList>
            <person name="Coleine C."/>
            <person name="Masonjones S."/>
            <person name="Stajich J.E."/>
        </authorList>
    </citation>
    <scope>NUCLEOTIDE SEQUENCE [LARGE SCALE GENOMIC DNA]</scope>
    <source>
        <strain evidence="2 3">CCFEE 5187</strain>
    </source>
</reference>
<dbReference type="Proteomes" id="UP000308768">
    <property type="component" value="Unassembled WGS sequence"/>
</dbReference>
<protein>
    <recommendedName>
        <fullName evidence="4">SnoaL-like domain-containing protein</fullName>
    </recommendedName>
</protein>
<evidence type="ECO:0008006" key="4">
    <source>
        <dbReference type="Google" id="ProtNLM"/>
    </source>
</evidence>
<keyword evidence="1" id="KW-0732">Signal</keyword>
<name>A0A4U0Y0X0_9PEZI</name>
<dbReference type="AlphaFoldDB" id="A0A4U0Y0X0"/>